<gene>
    <name evidence="1" type="ORF">EDX97_10965</name>
</gene>
<dbReference type="InterPro" id="IPR051783">
    <property type="entry name" value="NAD(P)-dependent_oxidoreduct"/>
</dbReference>
<keyword evidence="2" id="KW-1185">Reference proteome</keyword>
<dbReference type="PANTHER" id="PTHR48079:SF6">
    <property type="entry name" value="NAD(P)-BINDING DOMAIN-CONTAINING PROTEIN-RELATED"/>
    <property type="match status" value="1"/>
</dbReference>
<accession>A0A3N0HWS5</accession>
<dbReference type="OrthoDB" id="9778052at2"/>
<dbReference type="Gene3D" id="3.40.50.720">
    <property type="entry name" value="NAD(P)-binding Rossmann-like Domain"/>
    <property type="match status" value="1"/>
</dbReference>
<dbReference type="SUPFAM" id="SSF51735">
    <property type="entry name" value="NAD(P)-binding Rossmann-fold domains"/>
    <property type="match status" value="1"/>
</dbReference>
<dbReference type="Proteomes" id="UP000276568">
    <property type="component" value="Unassembled WGS sequence"/>
</dbReference>
<sequence length="130" mass="14876">MLMKGTPSPNVIYPVGDVHDLADLHILAMEKEVADGQRFIAESEEMTMPQMARLLKEQYPNYKVRTMVIPNFVIGIMAHFQAPMKVLNTIIGLKYHQNNTKARTLLRWNPRPAKETVLDTVNYMIASHII</sequence>
<evidence type="ECO:0000313" key="1">
    <source>
        <dbReference type="EMBL" id="RNM29144.1"/>
    </source>
</evidence>
<reference evidence="1 2" key="1">
    <citation type="submission" date="2018-11" db="EMBL/GenBank/DDBJ databases">
        <title>Clostridium sp. nov., a member of the family Erysipelotrichaceae isolated from pig faeces.</title>
        <authorList>
            <person name="Chang Y.-H."/>
        </authorList>
    </citation>
    <scope>NUCLEOTIDE SEQUENCE [LARGE SCALE GENOMIC DNA]</scope>
    <source>
        <strain evidence="1 2">YH-panp20</strain>
    </source>
</reference>
<dbReference type="PANTHER" id="PTHR48079">
    <property type="entry name" value="PROTEIN YEEZ"/>
    <property type="match status" value="1"/>
</dbReference>
<name>A0A3N0HWS5_9FIRM</name>
<dbReference type="GO" id="GO:0005737">
    <property type="term" value="C:cytoplasm"/>
    <property type="evidence" value="ECO:0007669"/>
    <property type="project" value="TreeGrafter"/>
</dbReference>
<dbReference type="EMBL" id="RJQC01000005">
    <property type="protein sequence ID" value="RNM29144.1"/>
    <property type="molecule type" value="Genomic_DNA"/>
</dbReference>
<dbReference type="GO" id="GO:0004029">
    <property type="term" value="F:aldehyde dehydrogenase (NAD+) activity"/>
    <property type="evidence" value="ECO:0007669"/>
    <property type="project" value="TreeGrafter"/>
</dbReference>
<evidence type="ECO:0008006" key="3">
    <source>
        <dbReference type="Google" id="ProtNLM"/>
    </source>
</evidence>
<dbReference type="InterPro" id="IPR036291">
    <property type="entry name" value="NAD(P)-bd_dom_sf"/>
</dbReference>
<organism evidence="1 2">
    <name type="scientific">Absicoccus porci</name>
    <dbReference type="NCBI Taxonomy" id="2486576"/>
    <lineage>
        <taxon>Bacteria</taxon>
        <taxon>Bacillati</taxon>
        <taxon>Bacillota</taxon>
        <taxon>Erysipelotrichia</taxon>
        <taxon>Erysipelotrichales</taxon>
        <taxon>Erysipelotrichaceae</taxon>
        <taxon>Absicoccus</taxon>
    </lineage>
</organism>
<dbReference type="RefSeq" id="WP_148039811.1">
    <property type="nucleotide sequence ID" value="NZ_JAXEUF010000011.1"/>
</dbReference>
<protein>
    <recommendedName>
        <fullName evidence="3">NAD-dependent epimerase/dehydratase family protein</fullName>
    </recommendedName>
</protein>
<proteinExistence type="predicted"/>
<comment type="caution">
    <text evidence="1">The sequence shown here is derived from an EMBL/GenBank/DDBJ whole genome shotgun (WGS) entry which is preliminary data.</text>
</comment>
<dbReference type="AlphaFoldDB" id="A0A3N0HWS5"/>
<evidence type="ECO:0000313" key="2">
    <source>
        <dbReference type="Proteomes" id="UP000276568"/>
    </source>
</evidence>